<evidence type="ECO:0000256" key="3">
    <source>
        <dbReference type="ARBA" id="ARBA00022554"/>
    </source>
</evidence>
<dbReference type="CDD" id="cd02081">
    <property type="entry name" value="P-type_ATPase_Ca_PMCA-like"/>
    <property type="match status" value="1"/>
</dbReference>
<keyword evidence="3" id="KW-0926">Vacuole</keyword>
<feature type="compositionally biased region" description="Polar residues" evidence="18">
    <location>
        <begin position="42"/>
        <end position="52"/>
    </location>
</feature>
<dbReference type="GO" id="GO:0006874">
    <property type="term" value="P:intracellular calcium ion homeostasis"/>
    <property type="evidence" value="ECO:0007669"/>
    <property type="project" value="UniProtKB-ARBA"/>
</dbReference>
<feature type="compositionally biased region" description="Polar residues" evidence="18">
    <location>
        <begin position="1208"/>
        <end position="1217"/>
    </location>
</feature>
<feature type="transmembrane region" description="Helical" evidence="17">
    <location>
        <begin position="460"/>
        <end position="481"/>
    </location>
</feature>
<comment type="subcellular location">
    <subcellularLocation>
        <location evidence="17">Membrane</location>
        <topology evidence="17">Multi-pass membrane protein</topology>
    </subcellularLocation>
    <subcellularLocation>
        <location evidence="1">Vacuole membrane</location>
        <topology evidence="1">Multi-pass membrane protein</topology>
    </subcellularLocation>
</comment>
<evidence type="ECO:0000256" key="9">
    <source>
        <dbReference type="ARBA" id="ARBA00022840"/>
    </source>
</evidence>
<dbReference type="SUPFAM" id="SSF56784">
    <property type="entry name" value="HAD-like"/>
    <property type="match status" value="1"/>
</dbReference>
<evidence type="ECO:0000256" key="2">
    <source>
        <dbReference type="ARBA" id="ARBA00022448"/>
    </source>
</evidence>
<dbReference type="GO" id="GO:0046872">
    <property type="term" value="F:metal ion binding"/>
    <property type="evidence" value="ECO:0007669"/>
    <property type="project" value="UniProtKB-KW"/>
</dbReference>
<dbReference type="GO" id="GO:0005388">
    <property type="term" value="F:P-type calcium transporter activity"/>
    <property type="evidence" value="ECO:0007669"/>
    <property type="project" value="UniProtKB-EC"/>
</dbReference>
<dbReference type="SMART" id="SM00831">
    <property type="entry name" value="Cation_ATPase_N"/>
    <property type="match status" value="1"/>
</dbReference>
<feature type="transmembrane region" description="Helical" evidence="17">
    <location>
        <begin position="937"/>
        <end position="958"/>
    </location>
</feature>
<evidence type="ECO:0000256" key="13">
    <source>
        <dbReference type="ARBA" id="ARBA00023065"/>
    </source>
</evidence>
<feature type="transmembrane region" description="Helical" evidence="17">
    <location>
        <begin position="1145"/>
        <end position="1164"/>
    </location>
</feature>
<name>A0A0U1LR63_TALIS</name>
<feature type="region of interest" description="Disordered" evidence="18">
    <location>
        <begin position="1"/>
        <end position="56"/>
    </location>
</feature>
<keyword evidence="6" id="KW-0479">Metal-binding</keyword>
<evidence type="ECO:0000256" key="1">
    <source>
        <dbReference type="ARBA" id="ARBA00004128"/>
    </source>
</evidence>
<dbReference type="GO" id="GO:0016887">
    <property type="term" value="F:ATP hydrolysis activity"/>
    <property type="evidence" value="ECO:0007669"/>
    <property type="project" value="InterPro"/>
</dbReference>
<dbReference type="EC" id="7.2.2.10" evidence="17"/>
<feature type="transmembrane region" description="Helical" evidence="17">
    <location>
        <begin position="1087"/>
        <end position="1113"/>
    </location>
</feature>
<dbReference type="Pfam" id="PF00690">
    <property type="entry name" value="Cation_ATPase_N"/>
    <property type="match status" value="1"/>
</dbReference>
<comment type="similarity">
    <text evidence="17">Belongs to the cation transport ATPase (P-type) (TC 3.A.3) family.</text>
</comment>
<dbReference type="Gene3D" id="3.40.1110.10">
    <property type="entry name" value="Calcium-transporting ATPase, cytoplasmic domain N"/>
    <property type="match status" value="1"/>
</dbReference>
<dbReference type="InterPro" id="IPR001757">
    <property type="entry name" value="P_typ_ATPase"/>
</dbReference>
<keyword evidence="12 17" id="KW-1133">Transmembrane helix</keyword>
<keyword evidence="7 17" id="KW-0547">Nucleotide-binding</keyword>
<dbReference type="FunFam" id="2.70.150.10:FF:000028">
    <property type="entry name" value="Calcium-transporting ATPase"/>
    <property type="match status" value="1"/>
</dbReference>
<feature type="transmembrane region" description="Helical" evidence="17">
    <location>
        <begin position="1007"/>
        <end position="1033"/>
    </location>
</feature>
<keyword evidence="4 17" id="KW-0109">Calcium transport</keyword>
<evidence type="ECO:0000256" key="14">
    <source>
        <dbReference type="ARBA" id="ARBA00023136"/>
    </source>
</evidence>
<dbReference type="InterPro" id="IPR008250">
    <property type="entry name" value="ATPase_P-typ_transduc_dom_A_sf"/>
</dbReference>
<comment type="function">
    <text evidence="16">This magnesium-dependent enzyme catalyzes the hydrolysis of ATP coupled with the transport of calcium. Transports the calcium to the vacuole and participates in the control of the cytosolic free calcium.</text>
</comment>
<dbReference type="GO" id="GO:0005886">
    <property type="term" value="C:plasma membrane"/>
    <property type="evidence" value="ECO:0007669"/>
    <property type="project" value="TreeGrafter"/>
</dbReference>
<dbReference type="InterPro" id="IPR044492">
    <property type="entry name" value="P_typ_ATPase_HD_dom"/>
</dbReference>
<feature type="transmembrane region" description="Helical" evidence="17">
    <location>
        <begin position="501"/>
        <end position="528"/>
    </location>
</feature>
<dbReference type="Gene3D" id="1.20.1110.10">
    <property type="entry name" value="Calcium-transporting ATPase, transmembrane domain"/>
    <property type="match status" value="1"/>
</dbReference>
<keyword evidence="2 17" id="KW-0813">Transport</keyword>
<dbReference type="SFLD" id="SFLDG00002">
    <property type="entry name" value="C1.7:_P-type_atpase_like"/>
    <property type="match status" value="1"/>
</dbReference>
<feature type="region of interest" description="Disordered" evidence="18">
    <location>
        <begin position="1197"/>
        <end position="1217"/>
    </location>
</feature>
<dbReference type="AlphaFoldDB" id="A0A0U1LR63"/>
<evidence type="ECO:0000313" key="20">
    <source>
        <dbReference type="EMBL" id="CRG85894.1"/>
    </source>
</evidence>
<dbReference type="Gene3D" id="3.40.50.1000">
    <property type="entry name" value="HAD superfamily/HAD-like"/>
    <property type="match status" value="1"/>
</dbReference>
<dbReference type="Pfam" id="PF00122">
    <property type="entry name" value="E1-E2_ATPase"/>
    <property type="match status" value="1"/>
</dbReference>
<dbReference type="InterPro" id="IPR059000">
    <property type="entry name" value="ATPase_P-type_domA"/>
</dbReference>
<dbReference type="NCBIfam" id="TIGR01494">
    <property type="entry name" value="ATPase_P-type"/>
    <property type="match status" value="2"/>
</dbReference>
<dbReference type="InterPro" id="IPR023299">
    <property type="entry name" value="ATPase_P-typ_cyto_dom_N"/>
</dbReference>
<dbReference type="InterPro" id="IPR018303">
    <property type="entry name" value="ATPase_P-typ_P_site"/>
</dbReference>
<evidence type="ECO:0000256" key="12">
    <source>
        <dbReference type="ARBA" id="ARBA00022989"/>
    </source>
</evidence>
<evidence type="ECO:0000256" key="7">
    <source>
        <dbReference type="ARBA" id="ARBA00022741"/>
    </source>
</evidence>
<feature type="transmembrane region" description="Helical" evidence="17">
    <location>
        <begin position="294"/>
        <end position="312"/>
    </location>
</feature>
<keyword evidence="8 17" id="KW-0106">Calcium</keyword>
<comment type="caution">
    <text evidence="17">Lacks conserved residue(s) required for the propagation of feature annotation.</text>
</comment>
<keyword evidence="13 17" id="KW-0406">Ion transport</keyword>
<keyword evidence="14 17" id="KW-0472">Membrane</keyword>
<keyword evidence="11" id="KW-1278">Translocase</keyword>
<dbReference type="Gene3D" id="2.70.150.10">
    <property type="entry name" value="Calcium-transporting ATPase, cytoplasmic transduction domain A"/>
    <property type="match status" value="1"/>
</dbReference>
<dbReference type="OrthoDB" id="3352408at2759"/>
<dbReference type="EMBL" id="CVMT01000002">
    <property type="protein sequence ID" value="CRG85894.1"/>
    <property type="molecule type" value="Genomic_DNA"/>
</dbReference>
<protein>
    <recommendedName>
        <fullName evidence="17">Calcium-transporting ATPase</fullName>
        <ecNumber evidence="17">7.2.2.10</ecNumber>
    </recommendedName>
</protein>
<dbReference type="PANTHER" id="PTHR24093">
    <property type="entry name" value="CATION TRANSPORTING ATPASE"/>
    <property type="match status" value="1"/>
</dbReference>
<dbReference type="InterPro" id="IPR036412">
    <property type="entry name" value="HAD-like_sf"/>
</dbReference>
<feature type="transmembrane region" description="Helical" evidence="17">
    <location>
        <begin position="262"/>
        <end position="282"/>
    </location>
</feature>
<evidence type="ECO:0000259" key="19">
    <source>
        <dbReference type="SMART" id="SM00831"/>
    </source>
</evidence>
<evidence type="ECO:0000256" key="11">
    <source>
        <dbReference type="ARBA" id="ARBA00022967"/>
    </source>
</evidence>
<dbReference type="SUPFAM" id="SSF81660">
    <property type="entry name" value="Metal cation-transporting ATPase, ATP-binding domain N"/>
    <property type="match status" value="1"/>
</dbReference>
<dbReference type="SUPFAM" id="SSF81653">
    <property type="entry name" value="Calcium ATPase, transduction domain A"/>
    <property type="match status" value="1"/>
</dbReference>
<keyword evidence="21" id="KW-1185">Reference proteome</keyword>
<feature type="transmembrane region" description="Helical" evidence="17">
    <location>
        <begin position="1119"/>
        <end position="1138"/>
    </location>
</feature>
<gene>
    <name evidence="20" type="ORF">PISL3812_02897</name>
</gene>
<keyword evidence="10" id="KW-0460">Magnesium</keyword>
<comment type="function">
    <text evidence="17">Catalyzes the hydrolysis of ATP coupled with the transport of calcium.</text>
</comment>
<dbReference type="FunFam" id="3.40.1110.10:FF:000031">
    <property type="entry name" value="Calcium-transporting ATPase"/>
    <property type="match status" value="1"/>
</dbReference>
<evidence type="ECO:0000256" key="18">
    <source>
        <dbReference type="SAM" id="MobiDB-lite"/>
    </source>
</evidence>
<dbReference type="InterPro" id="IPR023298">
    <property type="entry name" value="ATPase_P-typ_TM_dom_sf"/>
</dbReference>
<dbReference type="InterPro" id="IPR023214">
    <property type="entry name" value="HAD_sf"/>
</dbReference>
<feature type="transmembrane region" description="Helical" evidence="17">
    <location>
        <begin position="1049"/>
        <end position="1066"/>
    </location>
</feature>
<dbReference type="InterPro" id="IPR006408">
    <property type="entry name" value="P-type_ATPase_IIB"/>
</dbReference>
<evidence type="ECO:0000313" key="21">
    <source>
        <dbReference type="Proteomes" id="UP000054383"/>
    </source>
</evidence>
<accession>A0A0U1LR63</accession>
<dbReference type="SFLD" id="SFLDF00027">
    <property type="entry name" value="p-type_atpase"/>
    <property type="match status" value="1"/>
</dbReference>
<dbReference type="PROSITE" id="PS00154">
    <property type="entry name" value="ATPASE_E1_E2"/>
    <property type="match status" value="1"/>
</dbReference>
<dbReference type="SUPFAM" id="SSF81665">
    <property type="entry name" value="Calcium ATPase, transmembrane domain M"/>
    <property type="match status" value="1"/>
</dbReference>
<evidence type="ECO:0000256" key="16">
    <source>
        <dbReference type="ARBA" id="ARBA00059328"/>
    </source>
</evidence>
<dbReference type="InterPro" id="IPR004014">
    <property type="entry name" value="ATPase_P-typ_cation-transptr_N"/>
</dbReference>
<dbReference type="PANTHER" id="PTHR24093:SF423">
    <property type="entry name" value="CALCIUM-TRANSPORTING ATPASE"/>
    <property type="match status" value="1"/>
</dbReference>
<feature type="compositionally biased region" description="Polar residues" evidence="18">
    <location>
        <begin position="19"/>
        <end position="32"/>
    </location>
</feature>
<dbReference type="GO" id="GO:0005524">
    <property type="term" value="F:ATP binding"/>
    <property type="evidence" value="ECO:0007669"/>
    <property type="project" value="UniProtKB-KW"/>
</dbReference>
<evidence type="ECO:0000256" key="17">
    <source>
        <dbReference type="RuleBase" id="RU361146"/>
    </source>
</evidence>
<evidence type="ECO:0000256" key="15">
    <source>
        <dbReference type="ARBA" id="ARBA00048694"/>
    </source>
</evidence>
<sequence>MPSSLQPPGIRVDLEDESYPNTSTQPSPSPLITSHHHHHHNNQTLSPVSALSPNPDRISIEYLPGNNEDRTSLSVGRPSSSLWDAATLRDRSASFASTQRTLLRSRGNSSVTSEATKYVTFDKAALSQALEPDPRYAGDFVVKDNKFAFTPGHLNKMLNPKSLPAFVAMGGLDGLARGLRTDLHAGLSLDETDLSGRVTFEDATQSSFSQNISPVDLDNTTLVSGTGIQYADRTRTFGRNRLPDRKTNSFFVLFWEAYKDKIIILLTIAAVISLALGLYEALSGGSKVDWIEGVAIFVAIFLVTIATAANDWQKEKQFAKLNRRKDDRQVKVIRSGKEMIISVYDVVVGDVMHIEPGDSPAADGILISGYGIKCDESSATGESDQMNKTPGQEVWKQHTDSKVSDLDPFIISGSKVLEGVGTYLVTSVGPYSSHGRIMASLQTANEPTPLQVKLGKLADWIGWLGSGAAILLFLVLLIRFLVDLPDNPATSAVKGQQFMDILIVAVTVIVVAVPEGLPLAVTLALAFATTRMVKENNLVRVLRACETMGNATVICSDKTGTLTQNKMTVVASTWGCDVQANDLANDEENHEPKLTISELFKGFSNSLKSLIIKSIALNSTAFEDEQDGKVEFVGSKTEVAMLQLAKDHLGMDIREERSNADIVQLFPFSSSRKCMAVVYREPSVGYRLLVKGAAELLLASSTSTITAESYDHLDTVSLTEEEHQKISKKIHEYAKNSLRTIGMAYRDFPCWPPVENSTSSASEFEELSSSMTWLGVVGIQDPLRPEVPGAIKKCNNAGVQVKMVTGDNLATATAIATACGIKTDDGIVMEGPEFRKLSDTQLDEVVSRLQVLARSSPDDKRILVERLKHLGEIVAVTGDGTNDGPALKTANVGFSMGICGTEVAKEASSIILLDDNFKSIVTAIAWGRAVNDAVAKFLQFQITVNITAVILTFVSAVYSESNESVLSAVQLLWVNLIMDTFAALALATDGPTDKILDRKPTPKNSSLFTMTMWKMIIGQSIYKLAVTFTLYFAGKDLLGSILDGDDPKLQLDTIIFNTFVWLQIFNELNNRRLDNKFNVFEGMFRNYWFLGINFIIVGGQILIIFVGGVALGVTPLNGVQWAICLLCGFGCLPWGVLLRLFPDRYFAVVFNFVVSLVSLLLYPLRKAFGYVSGAFKKMVRSVSRVFSRKTVTVDEETGQTVKEKTHVPSDSVTSNPPPITITTVS</sequence>
<evidence type="ECO:0000256" key="10">
    <source>
        <dbReference type="ARBA" id="ARBA00022842"/>
    </source>
</evidence>
<dbReference type="SFLD" id="SFLDS00003">
    <property type="entry name" value="Haloacid_Dehalogenase"/>
    <property type="match status" value="1"/>
</dbReference>
<evidence type="ECO:0000256" key="8">
    <source>
        <dbReference type="ARBA" id="ARBA00022837"/>
    </source>
</evidence>
<comment type="catalytic activity">
    <reaction evidence="15 17">
        <text>Ca(2+)(in) + ATP + H2O = Ca(2+)(out) + ADP + phosphate + H(+)</text>
        <dbReference type="Rhea" id="RHEA:18105"/>
        <dbReference type="ChEBI" id="CHEBI:15377"/>
        <dbReference type="ChEBI" id="CHEBI:15378"/>
        <dbReference type="ChEBI" id="CHEBI:29108"/>
        <dbReference type="ChEBI" id="CHEBI:30616"/>
        <dbReference type="ChEBI" id="CHEBI:43474"/>
        <dbReference type="ChEBI" id="CHEBI:456216"/>
        <dbReference type="EC" id="7.2.2.10"/>
    </reaction>
</comment>
<dbReference type="PRINTS" id="PR00119">
    <property type="entry name" value="CATATPASE"/>
</dbReference>
<reference evidence="20 21" key="1">
    <citation type="submission" date="2015-04" db="EMBL/GenBank/DDBJ databases">
        <authorList>
            <person name="Syromyatnikov M.Y."/>
            <person name="Popov V.N."/>
        </authorList>
    </citation>
    <scope>NUCLEOTIDE SEQUENCE [LARGE SCALE GENOMIC DNA]</scope>
    <source>
        <strain evidence="20">WF-38-12</strain>
    </source>
</reference>
<dbReference type="PRINTS" id="PR00120">
    <property type="entry name" value="HATPASE"/>
</dbReference>
<evidence type="ECO:0000256" key="4">
    <source>
        <dbReference type="ARBA" id="ARBA00022568"/>
    </source>
</evidence>
<dbReference type="NCBIfam" id="TIGR01517">
    <property type="entry name" value="ATPase-IIB_Ca"/>
    <property type="match status" value="1"/>
</dbReference>
<feature type="domain" description="Cation-transporting P-type ATPase N-terminal" evidence="19">
    <location>
        <begin position="165"/>
        <end position="278"/>
    </location>
</feature>
<dbReference type="Pfam" id="PF13246">
    <property type="entry name" value="Cation_ATPase"/>
    <property type="match status" value="1"/>
</dbReference>
<keyword evidence="9 17" id="KW-0067">ATP-binding</keyword>
<evidence type="ECO:0000256" key="6">
    <source>
        <dbReference type="ARBA" id="ARBA00022723"/>
    </source>
</evidence>
<proteinExistence type="inferred from homology"/>
<feature type="transmembrane region" description="Helical" evidence="17">
    <location>
        <begin position="964"/>
        <end position="986"/>
    </location>
</feature>
<dbReference type="FunFam" id="3.40.50.1000:FF:000001">
    <property type="entry name" value="Phospholipid-transporting ATPase IC"/>
    <property type="match status" value="1"/>
</dbReference>
<dbReference type="InterPro" id="IPR006068">
    <property type="entry name" value="ATPase_P-typ_cation-transptr_C"/>
</dbReference>
<dbReference type="FunFam" id="3.40.50.1000:FF:000018">
    <property type="entry name" value="Calcium-transporting ATPase"/>
    <property type="match status" value="1"/>
</dbReference>
<organism evidence="20 21">
    <name type="scientific">Talaromyces islandicus</name>
    <name type="common">Penicillium islandicum</name>
    <dbReference type="NCBI Taxonomy" id="28573"/>
    <lineage>
        <taxon>Eukaryota</taxon>
        <taxon>Fungi</taxon>
        <taxon>Dikarya</taxon>
        <taxon>Ascomycota</taxon>
        <taxon>Pezizomycotina</taxon>
        <taxon>Eurotiomycetes</taxon>
        <taxon>Eurotiomycetidae</taxon>
        <taxon>Eurotiales</taxon>
        <taxon>Trichocomaceae</taxon>
        <taxon>Talaromyces</taxon>
        <taxon>Talaromyces sect. Islandici</taxon>
    </lineage>
</organism>
<evidence type="ECO:0000256" key="5">
    <source>
        <dbReference type="ARBA" id="ARBA00022692"/>
    </source>
</evidence>
<dbReference type="GO" id="GO:0005774">
    <property type="term" value="C:vacuolar membrane"/>
    <property type="evidence" value="ECO:0007669"/>
    <property type="project" value="UniProtKB-SubCell"/>
</dbReference>
<dbReference type="STRING" id="28573.A0A0U1LR63"/>
<dbReference type="OMA" id="QLAVTFM"/>
<keyword evidence="5 17" id="KW-0812">Transmembrane</keyword>
<dbReference type="Pfam" id="PF00689">
    <property type="entry name" value="Cation_ATPase_C"/>
    <property type="match status" value="1"/>
</dbReference>
<dbReference type="Proteomes" id="UP000054383">
    <property type="component" value="Unassembled WGS sequence"/>
</dbReference>